<dbReference type="InterPro" id="IPR036779">
    <property type="entry name" value="LysM_dom_sf"/>
</dbReference>
<feature type="chain" id="PRO_5027079847" evidence="1">
    <location>
        <begin position="23"/>
        <end position="365"/>
    </location>
</feature>
<dbReference type="RefSeq" id="XP_018433577.1">
    <property type="nucleotide sequence ID" value="XM_018578075.2"/>
</dbReference>
<dbReference type="AlphaFoldDB" id="A0A6J0JD78"/>
<evidence type="ECO:0000313" key="4">
    <source>
        <dbReference type="RefSeq" id="XP_018433577.1"/>
    </source>
</evidence>
<proteinExistence type="predicted"/>
<dbReference type="PANTHER" id="PTHR33734">
    <property type="entry name" value="LYSM DOMAIN-CONTAINING GPI-ANCHORED PROTEIN 2"/>
    <property type="match status" value="1"/>
</dbReference>
<protein>
    <submittedName>
        <fullName evidence="4">LysM domain-containing GPI-anchored protein 2</fullName>
    </submittedName>
</protein>
<sequence length="365" mass="38899">METSRLTLPLLLIAFSFLLTLSAQMTGIFKCSERGDSPSTCRSLVGYSSKQATTYGNIQTLFAVKKLRSILEANNLPLSTQRTQGVNPNQVVRVPIPCSCSNGTGVSNRTPVYTVKKGDTLYFIASEIFGGLVQYQRISDLNRIPDASEIDVGQRFWIPLPCSCDKLNGQDVVHYAHVVKSGSSLGEIAAQFGTDNTTLAQLNGISGDAQLLADYPLNVPLRACNSSVRADSLDAKMLLPNSSYSITANNCIRCSCQASNNWTLSCEASQLKPSSTWQTCPSPRCEGAESLFVGNTTNTSCGPRSCAYAGYSNQTILTALSPDPCSGSGGSGPPGNYASTTLSSSFSYVVMLIQCALICMSSLAM</sequence>
<gene>
    <name evidence="4" type="primary">LOC108806052</name>
</gene>
<reference evidence="3" key="1">
    <citation type="journal article" date="2019" name="Database">
        <title>The radish genome database (RadishGD): an integrated information resource for radish genomics.</title>
        <authorList>
            <person name="Yu H.J."/>
            <person name="Baek S."/>
            <person name="Lee Y.J."/>
            <person name="Cho A."/>
            <person name="Mun J.H."/>
        </authorList>
    </citation>
    <scope>NUCLEOTIDE SEQUENCE [LARGE SCALE GENOMIC DNA]</scope>
    <source>
        <strain evidence="3">cv. WK10039</strain>
    </source>
</reference>
<dbReference type="OrthoDB" id="2107166at2759"/>
<dbReference type="KEGG" id="rsz:108806052"/>
<dbReference type="Proteomes" id="UP000504610">
    <property type="component" value="Chromosome 6"/>
</dbReference>
<dbReference type="Gene3D" id="3.10.350.10">
    <property type="entry name" value="LysM domain"/>
    <property type="match status" value="2"/>
</dbReference>
<feature type="domain" description="LysM" evidence="2">
    <location>
        <begin position="175"/>
        <end position="219"/>
    </location>
</feature>
<feature type="domain" description="LysM" evidence="2">
    <location>
        <begin position="111"/>
        <end position="158"/>
    </location>
</feature>
<dbReference type="PANTHER" id="PTHR33734:SF30">
    <property type="entry name" value="LYSM DOMAIN-CONTAINING PROTEIN"/>
    <property type="match status" value="1"/>
</dbReference>
<dbReference type="Pfam" id="PF01476">
    <property type="entry name" value="LysM"/>
    <property type="match status" value="2"/>
</dbReference>
<keyword evidence="1" id="KW-0732">Signal</keyword>
<organism evidence="3 4">
    <name type="scientific">Raphanus sativus</name>
    <name type="common">Radish</name>
    <name type="synonym">Raphanus raphanistrum var. sativus</name>
    <dbReference type="NCBI Taxonomy" id="3726"/>
    <lineage>
        <taxon>Eukaryota</taxon>
        <taxon>Viridiplantae</taxon>
        <taxon>Streptophyta</taxon>
        <taxon>Embryophyta</taxon>
        <taxon>Tracheophyta</taxon>
        <taxon>Spermatophyta</taxon>
        <taxon>Magnoliopsida</taxon>
        <taxon>eudicotyledons</taxon>
        <taxon>Gunneridae</taxon>
        <taxon>Pentapetalae</taxon>
        <taxon>rosids</taxon>
        <taxon>malvids</taxon>
        <taxon>Brassicales</taxon>
        <taxon>Brassicaceae</taxon>
        <taxon>Brassiceae</taxon>
        <taxon>Raphanus</taxon>
    </lineage>
</organism>
<dbReference type="GeneID" id="108806052"/>
<accession>A0A6J0JD78</accession>
<reference evidence="4" key="2">
    <citation type="submission" date="2025-08" db="UniProtKB">
        <authorList>
            <consortium name="RefSeq"/>
        </authorList>
    </citation>
    <scope>IDENTIFICATION</scope>
    <source>
        <tissue evidence="4">Leaf</tissue>
    </source>
</reference>
<name>A0A6J0JD78_RAPSA</name>
<evidence type="ECO:0000259" key="2">
    <source>
        <dbReference type="PROSITE" id="PS51782"/>
    </source>
</evidence>
<dbReference type="SMART" id="SM00257">
    <property type="entry name" value="LysM"/>
    <property type="match status" value="2"/>
</dbReference>
<dbReference type="PROSITE" id="PS51782">
    <property type="entry name" value="LYSM"/>
    <property type="match status" value="2"/>
</dbReference>
<keyword evidence="3" id="KW-1185">Reference proteome</keyword>
<dbReference type="InterPro" id="IPR018392">
    <property type="entry name" value="LysM"/>
</dbReference>
<evidence type="ECO:0000256" key="1">
    <source>
        <dbReference type="SAM" id="SignalP"/>
    </source>
</evidence>
<dbReference type="CDD" id="cd00118">
    <property type="entry name" value="LysM"/>
    <property type="match status" value="2"/>
</dbReference>
<feature type="signal peptide" evidence="1">
    <location>
        <begin position="1"/>
        <end position="22"/>
    </location>
</feature>
<dbReference type="SUPFAM" id="SSF54106">
    <property type="entry name" value="LysM domain"/>
    <property type="match status" value="2"/>
</dbReference>
<evidence type="ECO:0000313" key="3">
    <source>
        <dbReference type="Proteomes" id="UP000504610"/>
    </source>
</evidence>